<evidence type="ECO:0000313" key="4">
    <source>
        <dbReference type="Proteomes" id="UP000242180"/>
    </source>
</evidence>
<sequence>MPSSCKEIRQELIECMLKSDCVLVKRNTVAECMKEENAKDVPSECHSIRKSYAECRRGMIDPRKRFRGNATQ</sequence>
<evidence type="ECO:0000256" key="1">
    <source>
        <dbReference type="ARBA" id="ARBA00007785"/>
    </source>
</evidence>
<protein>
    <submittedName>
        <fullName evidence="3">Cytochrome c oxidase assembly factor 5-like protein</fullName>
    </submittedName>
</protein>
<name>A0A1X2HU81_SYNRA</name>
<dbReference type="AlphaFoldDB" id="A0A1X2HU81"/>
<dbReference type="Pfam" id="PF10203">
    <property type="entry name" value="Pet191_N"/>
    <property type="match status" value="1"/>
</dbReference>
<evidence type="ECO:0000256" key="2">
    <source>
        <dbReference type="ARBA" id="ARBA00023157"/>
    </source>
</evidence>
<evidence type="ECO:0000313" key="3">
    <source>
        <dbReference type="EMBL" id="ORZ02658.1"/>
    </source>
</evidence>
<accession>A0A1X2HU81</accession>
<organism evidence="3 4">
    <name type="scientific">Syncephalastrum racemosum</name>
    <name type="common">Filamentous fungus</name>
    <dbReference type="NCBI Taxonomy" id="13706"/>
    <lineage>
        <taxon>Eukaryota</taxon>
        <taxon>Fungi</taxon>
        <taxon>Fungi incertae sedis</taxon>
        <taxon>Mucoromycota</taxon>
        <taxon>Mucoromycotina</taxon>
        <taxon>Mucoromycetes</taxon>
        <taxon>Mucorales</taxon>
        <taxon>Syncephalastraceae</taxon>
        <taxon>Syncephalastrum</taxon>
    </lineage>
</organism>
<dbReference type="STRING" id="13706.A0A1X2HU81"/>
<comment type="caution">
    <text evidence="3">The sequence shown here is derived from an EMBL/GenBank/DDBJ whole genome shotgun (WGS) entry which is preliminary data.</text>
</comment>
<dbReference type="PANTHER" id="PTHR28627">
    <property type="entry name" value="CYTOCHROME C OXIDASE ASSEMBLY FACTOR 5"/>
    <property type="match status" value="1"/>
</dbReference>
<dbReference type="PANTHER" id="PTHR28627:SF1">
    <property type="entry name" value="CYTOCHROME C OXIDASE ASSEMBLY FACTOR 5"/>
    <property type="match status" value="1"/>
</dbReference>
<dbReference type="FunCoup" id="A0A1X2HU81">
    <property type="interactions" value="189"/>
</dbReference>
<dbReference type="OrthoDB" id="282149at2759"/>
<gene>
    <name evidence="3" type="ORF">BCR43DRAFT_481916</name>
</gene>
<dbReference type="OMA" id="KKTPKEC"/>
<dbReference type="Proteomes" id="UP000242180">
    <property type="component" value="Unassembled WGS sequence"/>
</dbReference>
<keyword evidence="2" id="KW-1015">Disulfide bond</keyword>
<dbReference type="GO" id="GO:0005739">
    <property type="term" value="C:mitochondrion"/>
    <property type="evidence" value="ECO:0007669"/>
    <property type="project" value="TreeGrafter"/>
</dbReference>
<proteinExistence type="inferred from homology"/>
<reference evidence="3 4" key="1">
    <citation type="submission" date="2016-07" db="EMBL/GenBank/DDBJ databases">
        <title>Pervasive Adenine N6-methylation of Active Genes in Fungi.</title>
        <authorList>
            <consortium name="DOE Joint Genome Institute"/>
            <person name="Mondo S.J."/>
            <person name="Dannebaum R.O."/>
            <person name="Kuo R.C."/>
            <person name="Labutti K."/>
            <person name="Haridas S."/>
            <person name="Kuo A."/>
            <person name="Salamov A."/>
            <person name="Ahrendt S.R."/>
            <person name="Lipzen A."/>
            <person name="Sullivan W."/>
            <person name="Andreopoulos W.B."/>
            <person name="Clum A."/>
            <person name="Lindquist E."/>
            <person name="Daum C."/>
            <person name="Ramamoorthy G.K."/>
            <person name="Gryganskyi A."/>
            <person name="Culley D."/>
            <person name="Magnuson J.K."/>
            <person name="James T.Y."/>
            <person name="O'Malley M.A."/>
            <person name="Stajich J.E."/>
            <person name="Spatafora J.W."/>
            <person name="Visel A."/>
            <person name="Grigoriev I.V."/>
        </authorList>
    </citation>
    <scope>NUCLEOTIDE SEQUENCE [LARGE SCALE GENOMIC DNA]</scope>
    <source>
        <strain evidence="3 4">NRRL 2496</strain>
    </source>
</reference>
<dbReference type="InParanoid" id="A0A1X2HU81"/>
<dbReference type="GO" id="GO:0033617">
    <property type="term" value="P:mitochondrial respiratory chain complex IV assembly"/>
    <property type="evidence" value="ECO:0007669"/>
    <property type="project" value="TreeGrafter"/>
</dbReference>
<dbReference type="InterPro" id="IPR018793">
    <property type="entry name" value="Cyt_c_oxidase_assmbl_Pet191"/>
</dbReference>
<comment type="similarity">
    <text evidence="1">Belongs to the PET191 family.</text>
</comment>
<keyword evidence="4" id="KW-1185">Reference proteome</keyword>
<dbReference type="EMBL" id="MCGN01000001">
    <property type="protein sequence ID" value="ORZ02658.1"/>
    <property type="molecule type" value="Genomic_DNA"/>
</dbReference>